<dbReference type="Proteomes" id="UP000282731">
    <property type="component" value="Chromosome"/>
</dbReference>
<dbReference type="EMBL" id="CP025334">
    <property type="protein sequence ID" value="AZT97718.1"/>
    <property type="molecule type" value="Genomic_DNA"/>
</dbReference>
<organism evidence="2 3">
    <name type="scientific">Brevibacterium aurantiacum</name>
    <dbReference type="NCBI Taxonomy" id="273384"/>
    <lineage>
        <taxon>Bacteria</taxon>
        <taxon>Bacillati</taxon>
        <taxon>Actinomycetota</taxon>
        <taxon>Actinomycetes</taxon>
        <taxon>Micrococcales</taxon>
        <taxon>Brevibacteriaceae</taxon>
        <taxon>Brevibacterium</taxon>
    </lineage>
</organism>
<dbReference type="SUPFAM" id="SSF52467">
    <property type="entry name" value="DHS-like NAD/FAD-binding domain"/>
    <property type="match status" value="1"/>
</dbReference>
<evidence type="ECO:0000313" key="2">
    <source>
        <dbReference type="EMBL" id="AZT97718.1"/>
    </source>
</evidence>
<evidence type="ECO:0000256" key="1">
    <source>
        <dbReference type="SAM" id="MobiDB-lite"/>
    </source>
</evidence>
<dbReference type="InterPro" id="IPR029035">
    <property type="entry name" value="DHS-like_NAD/FAD-binding_dom"/>
</dbReference>
<accession>A0A3Q9NXV4</accession>
<dbReference type="Pfam" id="PF13289">
    <property type="entry name" value="SIR2_2"/>
    <property type="match status" value="1"/>
</dbReference>
<name>A0A3Q9NXV4_BREAU</name>
<protein>
    <submittedName>
        <fullName evidence="2">Uncharacterized protein</fullName>
    </submittedName>
</protein>
<reference evidence="2 3" key="1">
    <citation type="submission" date="2017-12" db="EMBL/GenBank/DDBJ databases">
        <authorList>
            <person name="Levesque S."/>
        </authorList>
    </citation>
    <scope>NUCLEOTIDE SEQUENCE [LARGE SCALE GENOMIC DNA]</scope>
    <source>
        <strain evidence="2 3">SMQ-1420</strain>
    </source>
</reference>
<dbReference type="AlphaFoldDB" id="A0A3Q9NXV4"/>
<sequence length="550" mass="58947">MTSILPGIYPVMKSTIQSALPPAGGDNGTMNDSSRASVPSHSPVPHVFVTRGDLTHMACDAWMVPTDRTLSVRSYWTKDNPALLEAIKKISDDAFFAGETHAVAVETWDEAGPIPVFTAVPYFGFDDASEFADIIDSFAETAAHAVSESGRAGSRPFPLLAMPVIGSGGGGGAEVLGDLIRVVLEGAEFAAARRLIDIVIVVRNAAQMGLAQRIRRENQHSQWTGLSPEVKKAAEELSTDCVSGNIVPFLGAGISISAGAPSWPTLVSQLSAEVADQLTNVEKASLAAKGPLDQAEILKNLYPSPEEFNTAVTELVKKAAYGLAPTLIANLPLNQAITLNYDELFEIASEDAGNTCAVIPGTENPEASRWLLKMHGNVSDTSTIVLTRSDYLGFDANRNVLAALVKASLVTKRLVFIGFGLGDDHFHQILHDVREVSPESIARRAIALTLADDSLEQKAWKDKITLQPMAPHGTDTVTAGRILEIFLDYLLMLSTDSREYLLDPAFESQLTDPERRLKDLISSIHALNHEADDPSIAAASAAIGRFGTLN</sequence>
<reference evidence="2 3" key="2">
    <citation type="submission" date="2019-01" db="EMBL/GenBank/DDBJ databases">
        <title>Comparative genomic analysis of Brevibacterium aurantiacum sheds light on its evolution and its adaptation to smear-ripened cheeses.</title>
        <authorList>
            <person name="Moineau S."/>
        </authorList>
    </citation>
    <scope>NUCLEOTIDE SEQUENCE [LARGE SCALE GENOMIC DNA]</scope>
    <source>
        <strain evidence="2 3">SMQ-1420</strain>
    </source>
</reference>
<feature type="region of interest" description="Disordered" evidence="1">
    <location>
        <begin position="20"/>
        <end position="42"/>
    </location>
</feature>
<proteinExistence type="predicted"/>
<evidence type="ECO:0000313" key="3">
    <source>
        <dbReference type="Proteomes" id="UP000282731"/>
    </source>
</evidence>
<gene>
    <name evidence="2" type="ORF">CXR27_12475</name>
</gene>